<dbReference type="InterPro" id="IPR005561">
    <property type="entry name" value="ANTAR"/>
</dbReference>
<evidence type="ECO:0000259" key="1">
    <source>
        <dbReference type="Pfam" id="PF03861"/>
    </source>
</evidence>
<organism evidence="2 3">
    <name type="scientific">Nonomuraea roseola</name>
    <dbReference type="NCBI Taxonomy" id="46179"/>
    <lineage>
        <taxon>Bacteria</taxon>
        <taxon>Bacillati</taxon>
        <taxon>Actinomycetota</taxon>
        <taxon>Actinomycetes</taxon>
        <taxon>Streptosporangiales</taxon>
        <taxon>Streptosporangiaceae</taxon>
        <taxon>Nonomuraea</taxon>
    </lineage>
</organism>
<dbReference type="InterPro" id="IPR036388">
    <property type="entry name" value="WH-like_DNA-bd_sf"/>
</dbReference>
<comment type="caution">
    <text evidence="2">The sequence shown here is derived from an EMBL/GenBank/DDBJ whole genome shotgun (WGS) entry which is preliminary data.</text>
</comment>
<keyword evidence="3" id="KW-1185">Reference proteome</keyword>
<reference evidence="2 3" key="1">
    <citation type="submission" date="2024-09" db="EMBL/GenBank/DDBJ databases">
        <authorList>
            <person name="Sun Q."/>
            <person name="Mori K."/>
        </authorList>
    </citation>
    <scope>NUCLEOTIDE SEQUENCE [LARGE SCALE GENOMIC DNA]</scope>
    <source>
        <strain evidence="2 3">JCM 3323</strain>
    </source>
</reference>
<proteinExistence type="predicted"/>
<dbReference type="RefSeq" id="WP_346124108.1">
    <property type="nucleotide sequence ID" value="NZ_BAAAXC010000014.1"/>
</dbReference>
<sequence>MHQATGMISAQLEVGLAQAFVRLRAYSFAHERRLGEVAGDVVARRLRLKRDRQAGPDSTR</sequence>
<dbReference type="EMBL" id="JBHMCE010000002">
    <property type="protein sequence ID" value="MFB9526451.1"/>
    <property type="molecule type" value="Genomic_DNA"/>
</dbReference>
<dbReference type="Gene3D" id="1.10.10.10">
    <property type="entry name" value="Winged helix-like DNA-binding domain superfamily/Winged helix DNA-binding domain"/>
    <property type="match status" value="1"/>
</dbReference>
<accession>A0ABV5PT90</accession>
<name>A0ABV5PT90_9ACTN</name>
<feature type="domain" description="ANTAR" evidence="1">
    <location>
        <begin position="2"/>
        <end position="42"/>
    </location>
</feature>
<dbReference type="Pfam" id="PF03861">
    <property type="entry name" value="ANTAR"/>
    <property type="match status" value="1"/>
</dbReference>
<gene>
    <name evidence="2" type="ORF">ACFFRN_07480</name>
</gene>
<evidence type="ECO:0000313" key="3">
    <source>
        <dbReference type="Proteomes" id="UP001589646"/>
    </source>
</evidence>
<protein>
    <submittedName>
        <fullName evidence="2">ANTAR domain-containing protein</fullName>
    </submittedName>
</protein>
<evidence type="ECO:0000313" key="2">
    <source>
        <dbReference type="EMBL" id="MFB9526451.1"/>
    </source>
</evidence>
<dbReference type="Proteomes" id="UP001589646">
    <property type="component" value="Unassembled WGS sequence"/>
</dbReference>